<evidence type="ECO:0000313" key="1">
    <source>
        <dbReference type="EMBL" id="EEG78555.1"/>
    </source>
</evidence>
<accession>C0GDS2</accession>
<dbReference type="EMBL" id="ACJM01000002">
    <property type="protein sequence ID" value="EEG78555.1"/>
    <property type="molecule type" value="Genomic_DNA"/>
</dbReference>
<comment type="caution">
    <text evidence="1">The sequence shown here is derived from an EMBL/GenBank/DDBJ whole genome shotgun (WGS) entry which is preliminary data.</text>
</comment>
<dbReference type="Proteomes" id="UP000006443">
    <property type="component" value="Unassembled WGS sequence"/>
</dbReference>
<sequence length="53" mass="6422">MSEHEIPWHEGDIFHDKLDAYPLYDYFPLEKKAPEKKTADSKIESYLKKTDWH</sequence>
<dbReference type="STRING" id="555088.DealDRAFT_0485"/>
<proteinExistence type="predicted"/>
<dbReference type="AlphaFoldDB" id="C0GDS2"/>
<reference evidence="1 2" key="1">
    <citation type="submission" date="2009-02" db="EMBL/GenBank/DDBJ databases">
        <title>Sequencing of the draft genome and assembly of Dethiobacter alkaliphilus AHT 1.</title>
        <authorList>
            <consortium name="US DOE Joint Genome Institute (JGI-PGF)"/>
            <person name="Lucas S."/>
            <person name="Copeland A."/>
            <person name="Lapidus A."/>
            <person name="Glavina del Rio T."/>
            <person name="Dalin E."/>
            <person name="Tice H."/>
            <person name="Bruce D."/>
            <person name="Goodwin L."/>
            <person name="Pitluck S."/>
            <person name="Larimer F."/>
            <person name="Land M.L."/>
            <person name="Hauser L."/>
            <person name="Muyzer G."/>
        </authorList>
    </citation>
    <scope>NUCLEOTIDE SEQUENCE [LARGE SCALE GENOMIC DNA]</scope>
    <source>
        <strain evidence="1 2">AHT 1</strain>
    </source>
</reference>
<name>C0GDS2_DETAL</name>
<gene>
    <name evidence="1" type="ORF">DealDRAFT_0485</name>
</gene>
<organism evidence="1 2">
    <name type="scientific">Dethiobacter alkaliphilus AHT 1</name>
    <dbReference type="NCBI Taxonomy" id="555088"/>
    <lineage>
        <taxon>Bacteria</taxon>
        <taxon>Bacillati</taxon>
        <taxon>Bacillota</taxon>
        <taxon>Dethiobacteria</taxon>
        <taxon>Dethiobacterales</taxon>
        <taxon>Dethiobacteraceae</taxon>
        <taxon>Dethiobacter</taxon>
    </lineage>
</organism>
<dbReference type="RefSeq" id="WP_008514525.1">
    <property type="nucleotide sequence ID" value="NZ_ACJM01000002.1"/>
</dbReference>
<evidence type="ECO:0000313" key="2">
    <source>
        <dbReference type="Proteomes" id="UP000006443"/>
    </source>
</evidence>
<protein>
    <submittedName>
        <fullName evidence="1">Uncharacterized protein</fullName>
    </submittedName>
</protein>
<keyword evidence="2" id="KW-1185">Reference proteome</keyword>